<feature type="transmembrane region" description="Helical" evidence="1">
    <location>
        <begin position="67"/>
        <end position="85"/>
    </location>
</feature>
<dbReference type="STRING" id="1121955.SAMN02745146_0152"/>
<evidence type="ECO:0000313" key="3">
    <source>
        <dbReference type="Proteomes" id="UP000184418"/>
    </source>
</evidence>
<evidence type="ECO:0000256" key="1">
    <source>
        <dbReference type="SAM" id="Phobius"/>
    </source>
</evidence>
<feature type="transmembrane region" description="Helical" evidence="1">
    <location>
        <begin position="132"/>
        <end position="152"/>
    </location>
</feature>
<sequence length="161" mass="16747">MKKHPCLYLGLLAGVVAITANTLVLKAAPLMAVNAESGGLLKLVLLHTTPVLPAGPLPVVKAEGFKLLFHYLTGLGMVGLYVLVFEPRLPGNGWVKGGLFSLLPWVLNGFVVLPLLGQGLAGGHVLTAGGMAYFFVANAVFGLVLGGLYAYLRQQQAAAGV</sequence>
<keyword evidence="1" id="KW-0472">Membrane</keyword>
<evidence type="ECO:0000313" key="2">
    <source>
        <dbReference type="EMBL" id="SHJ78683.1"/>
    </source>
</evidence>
<name>A0A1M6M5Y5_9BACT</name>
<gene>
    <name evidence="2" type="ORF">SAMN02745146_0152</name>
</gene>
<feature type="transmembrane region" description="Helical" evidence="1">
    <location>
        <begin position="97"/>
        <end position="120"/>
    </location>
</feature>
<dbReference type="EMBL" id="FQYN01000011">
    <property type="protein sequence ID" value="SHJ78683.1"/>
    <property type="molecule type" value="Genomic_DNA"/>
</dbReference>
<reference evidence="2 3" key="1">
    <citation type="submission" date="2016-11" db="EMBL/GenBank/DDBJ databases">
        <authorList>
            <person name="Jaros S."/>
            <person name="Januszkiewicz K."/>
            <person name="Wedrychowicz H."/>
        </authorList>
    </citation>
    <scope>NUCLEOTIDE SEQUENCE [LARGE SCALE GENOMIC DNA]</scope>
    <source>
        <strain evidence="2 3">DSM 21074</strain>
    </source>
</reference>
<dbReference type="RefSeq" id="WP_073112409.1">
    <property type="nucleotide sequence ID" value="NZ_FQYN01000011.1"/>
</dbReference>
<protein>
    <submittedName>
        <fullName evidence="2">Uncharacterized protein</fullName>
    </submittedName>
</protein>
<proteinExistence type="predicted"/>
<accession>A0A1M6M5Y5</accession>
<organism evidence="2 3">
    <name type="scientific">Hymenobacter daecheongensis DSM 21074</name>
    <dbReference type="NCBI Taxonomy" id="1121955"/>
    <lineage>
        <taxon>Bacteria</taxon>
        <taxon>Pseudomonadati</taxon>
        <taxon>Bacteroidota</taxon>
        <taxon>Cytophagia</taxon>
        <taxon>Cytophagales</taxon>
        <taxon>Hymenobacteraceae</taxon>
        <taxon>Hymenobacter</taxon>
    </lineage>
</organism>
<dbReference type="OrthoDB" id="878772at2"/>
<keyword evidence="1" id="KW-0812">Transmembrane</keyword>
<dbReference type="AlphaFoldDB" id="A0A1M6M5Y5"/>
<dbReference type="Proteomes" id="UP000184418">
    <property type="component" value="Unassembled WGS sequence"/>
</dbReference>
<keyword evidence="3" id="KW-1185">Reference proteome</keyword>
<keyword evidence="1" id="KW-1133">Transmembrane helix</keyword>